<evidence type="ECO:0000259" key="3">
    <source>
        <dbReference type="SMART" id="SM00854"/>
    </source>
</evidence>
<dbReference type="EMBL" id="JXOJ01000002">
    <property type="protein sequence ID" value="KLK88870.1"/>
    <property type="molecule type" value="Genomic_DNA"/>
</dbReference>
<feature type="transmembrane region" description="Helical" evidence="2">
    <location>
        <begin position="331"/>
        <end position="352"/>
    </location>
</feature>
<dbReference type="Proteomes" id="UP000035301">
    <property type="component" value="Unassembled WGS sequence"/>
</dbReference>
<keyword evidence="2" id="KW-0472">Membrane</keyword>
<dbReference type="STRING" id="1550566.SZ63_05930"/>
<evidence type="ECO:0000313" key="5">
    <source>
        <dbReference type="Proteomes" id="UP000035301"/>
    </source>
</evidence>
<dbReference type="Gene3D" id="3.60.21.10">
    <property type="match status" value="1"/>
</dbReference>
<comment type="caution">
    <text evidence="4">The sequence shown here is derived from an EMBL/GenBank/DDBJ whole genome shotgun (WGS) entry which is preliminary data.</text>
</comment>
<dbReference type="OrthoDB" id="199819at2157"/>
<dbReference type="PANTHER" id="PTHR33393">
    <property type="entry name" value="POLYGLUTAMINE SYNTHESIS ACCESSORY PROTEIN RV0574C-RELATED"/>
    <property type="match status" value="1"/>
</dbReference>
<gene>
    <name evidence="4" type="ORF">SZ63_05930</name>
</gene>
<dbReference type="Pfam" id="PF09587">
    <property type="entry name" value="PGA_cap"/>
    <property type="match status" value="1"/>
</dbReference>
<proteinExistence type="inferred from homology"/>
<dbReference type="InterPro" id="IPR019079">
    <property type="entry name" value="Capsule_synth_CapA"/>
</dbReference>
<feature type="domain" description="Capsule synthesis protein CapA" evidence="3">
    <location>
        <begin position="5"/>
        <end position="229"/>
    </location>
</feature>
<keyword evidence="2" id="KW-0812">Transmembrane</keyword>
<evidence type="ECO:0000256" key="2">
    <source>
        <dbReference type="SAM" id="Phobius"/>
    </source>
</evidence>
<comment type="similarity">
    <text evidence="1">Belongs to the CapA family.</text>
</comment>
<keyword evidence="2" id="KW-1133">Transmembrane helix</keyword>
<dbReference type="InterPro" id="IPR029052">
    <property type="entry name" value="Metallo-depent_PP-like"/>
</dbReference>
<dbReference type="SMART" id="SM00854">
    <property type="entry name" value="PGA_cap"/>
    <property type="match status" value="1"/>
</dbReference>
<protein>
    <submittedName>
        <fullName evidence="4">Poly-gamma-glutamate biosynthesis protein</fullName>
    </submittedName>
</protein>
<dbReference type="CDD" id="cd07381">
    <property type="entry name" value="MPP_CapA"/>
    <property type="match status" value="1"/>
</dbReference>
<reference evidence="4 5" key="1">
    <citation type="journal article" date="2015" name="Int. J. Syst. Evol. Microbiol.">
        <title>Methanoculleus sediminis sp. nov., a methanogen from sediments near a submarine mud volcano.</title>
        <authorList>
            <person name="Chen S.C."/>
            <person name="Chen M.F."/>
            <person name="Lai M.C."/>
            <person name="Weng C.Y."/>
            <person name="Wu S.Y."/>
            <person name="Lin S."/>
            <person name="Yang T.F."/>
            <person name="Chen P.C."/>
        </authorList>
    </citation>
    <scope>NUCLEOTIDE SEQUENCE [LARGE SCALE GENOMIC DNA]</scope>
    <source>
        <strain evidence="4 5">S3Fa</strain>
    </source>
</reference>
<keyword evidence="5" id="KW-1185">Reference proteome</keyword>
<dbReference type="PANTHER" id="PTHR33393:SF11">
    <property type="entry name" value="POLYGLUTAMINE SYNTHESIS ACCESSORY PROTEIN RV0574C-RELATED"/>
    <property type="match status" value="1"/>
</dbReference>
<organism evidence="4 5">
    <name type="scientific">Methanoculleus sediminis</name>
    <dbReference type="NCBI Taxonomy" id="1550566"/>
    <lineage>
        <taxon>Archaea</taxon>
        <taxon>Methanobacteriati</taxon>
        <taxon>Methanobacteriota</taxon>
        <taxon>Stenosarchaea group</taxon>
        <taxon>Methanomicrobia</taxon>
        <taxon>Methanomicrobiales</taxon>
        <taxon>Methanomicrobiaceae</taxon>
        <taxon>Methanoculleus</taxon>
    </lineage>
</organism>
<name>A0A0H1R113_9EURY</name>
<evidence type="ECO:0000256" key="1">
    <source>
        <dbReference type="ARBA" id="ARBA00005662"/>
    </source>
</evidence>
<dbReference type="PATRIC" id="fig|1550566.3.peg.1284"/>
<dbReference type="RefSeq" id="WP_048183724.1">
    <property type="nucleotide sequence ID" value="NZ_JXOJ01000002.1"/>
</dbReference>
<dbReference type="SUPFAM" id="SSF56300">
    <property type="entry name" value="Metallo-dependent phosphatases"/>
    <property type="match status" value="1"/>
</dbReference>
<accession>A0A0H1R113</accession>
<sequence length="369" mass="41545">MRKLRLIAVGDIWVRTANYQYPFGRVSHLLESKDVLFGNLETTLSDTGEPAEKHHVIFTCPDSARHLKEAGFDVMSVANNHSGDLGVEGFKNTLNALERRGILAIGGSATEDRQEPIILERNGISIGFAGYTIGKLAISREVSVNRLVEEDILKDIASLKGRCDHIAVSLHWGTEMAYYPSPEQIDLAHRLIDAGATLILGHHPHTMQAIERYHGGLIAYSLGMFQFEPRWPHNISREAIMLSVDLQKNGVVGTHETAPLIIDDDFIPRPAEGPMGEEILNFLSEISRPVAEGRLTRARWFEEIAPVYMKMNLESYRYRIRRKGLFPLLEMGAWFFTPFCLKCCAGLVRRLFRPEMARRRRAPGQNAGN</sequence>
<dbReference type="AlphaFoldDB" id="A0A0H1R113"/>
<evidence type="ECO:0000313" key="4">
    <source>
        <dbReference type="EMBL" id="KLK88870.1"/>
    </source>
</evidence>
<dbReference type="InterPro" id="IPR052169">
    <property type="entry name" value="CW_Biosynth-Accessory"/>
</dbReference>